<comment type="caution">
    <text evidence="1">The sequence shown here is derived from an EMBL/GenBank/DDBJ whole genome shotgun (WGS) entry which is preliminary data.</text>
</comment>
<dbReference type="OrthoDB" id="89044at2"/>
<accession>A0A544TR47</accession>
<dbReference type="Gene3D" id="3.40.1440.10">
    <property type="entry name" value="GIY-YIG endonuclease"/>
    <property type="match status" value="1"/>
</dbReference>
<dbReference type="SUPFAM" id="SSF82771">
    <property type="entry name" value="GIY-YIG endonuclease"/>
    <property type="match status" value="1"/>
</dbReference>
<dbReference type="InterPro" id="IPR035901">
    <property type="entry name" value="GIY-YIG_endonuc_sf"/>
</dbReference>
<dbReference type="CDD" id="cd10446">
    <property type="entry name" value="GIY-YIG_unchar_1"/>
    <property type="match status" value="1"/>
</dbReference>
<gene>
    <name evidence="1" type="ORF">FG384_09705</name>
</gene>
<evidence type="ECO:0000313" key="1">
    <source>
        <dbReference type="EMBL" id="TQR19929.1"/>
    </source>
</evidence>
<proteinExistence type="predicted"/>
<name>A0A544TR47_9BACI</name>
<dbReference type="AlphaFoldDB" id="A0A544TR47"/>
<organism evidence="1 2">
    <name type="scientific">Psychrobacillus vulpis</name>
    <dbReference type="NCBI Taxonomy" id="2325572"/>
    <lineage>
        <taxon>Bacteria</taxon>
        <taxon>Bacillati</taxon>
        <taxon>Bacillota</taxon>
        <taxon>Bacilli</taxon>
        <taxon>Bacillales</taxon>
        <taxon>Bacillaceae</taxon>
        <taxon>Psychrobacillus</taxon>
    </lineage>
</organism>
<evidence type="ECO:0000313" key="2">
    <source>
        <dbReference type="Proteomes" id="UP000316626"/>
    </source>
</evidence>
<dbReference type="RefSeq" id="WP_142642407.1">
    <property type="nucleotide sequence ID" value="NZ_VDGI01000009.1"/>
</dbReference>
<dbReference type="EMBL" id="VDGI01000009">
    <property type="protein sequence ID" value="TQR19929.1"/>
    <property type="molecule type" value="Genomic_DNA"/>
</dbReference>
<reference evidence="1 2" key="1">
    <citation type="submission" date="2019-06" db="EMBL/GenBank/DDBJ databases">
        <title>Psychrobacillus vulpis sp. nov., a new species isolated from feces of a red fox that inhabits in The Tablas de Daimiel Natural Park, Albacete, Spain.</title>
        <authorList>
            <person name="Rodriguez M."/>
            <person name="Reina J.C."/>
            <person name="Bejar V."/>
            <person name="Llamas I."/>
        </authorList>
    </citation>
    <scope>NUCLEOTIDE SEQUENCE [LARGE SCALE GENOMIC DNA]</scope>
    <source>
        <strain evidence="1 2">Z8</strain>
    </source>
</reference>
<dbReference type="Proteomes" id="UP000316626">
    <property type="component" value="Unassembled WGS sequence"/>
</dbReference>
<sequence length="283" mass="32467">MEILKLLEMYGLDTNNSIKIVRHQDPRLGVEGIRKVYENNELELYQSYQEKDKFEIGDYLISSIGIENCQSLFVGVYKVKDKKSVNGFPSNCNASFKGLAKVNSKFKYTLEKINKYEDLKGRVIINFADRTWCQNAKNKSIKVVQILPKGYVKEFPGYLDFILTYQELKNIIDNKTSNKVWHDTLSNVAGIYLIVDKETGLQYVGSAYGKDGILGRWKVYAQSKHGNNNRLIVLINKDPDYADNFRFTILQTMSKSSLKNEVIAKESFYKEKLGSRAFGLNSN</sequence>
<protein>
    <submittedName>
        <fullName evidence="1">GIY-YIG nuclease family protein</fullName>
    </submittedName>
</protein>
<keyword evidence="2" id="KW-1185">Reference proteome</keyword>